<feature type="domain" description="Aminoacyl-tRNA synthetase class I anticodon-binding" evidence="6">
    <location>
        <begin position="11"/>
        <end position="48"/>
    </location>
</feature>
<evidence type="ECO:0000256" key="1">
    <source>
        <dbReference type="ARBA" id="ARBA00022598"/>
    </source>
</evidence>
<evidence type="ECO:0000313" key="8">
    <source>
        <dbReference type="Proteomes" id="UP000818624"/>
    </source>
</evidence>
<dbReference type="Proteomes" id="UP000818624">
    <property type="component" value="Chromosome 1"/>
</dbReference>
<evidence type="ECO:0000256" key="5">
    <source>
        <dbReference type="ARBA" id="ARBA00023146"/>
    </source>
</evidence>
<dbReference type="InterPro" id="IPR020751">
    <property type="entry name" value="aa-tRNA-synth_I_codon-bd_sub2"/>
</dbReference>
<evidence type="ECO:0000256" key="3">
    <source>
        <dbReference type="ARBA" id="ARBA00022840"/>
    </source>
</evidence>
<evidence type="ECO:0000256" key="2">
    <source>
        <dbReference type="ARBA" id="ARBA00022741"/>
    </source>
</evidence>
<evidence type="ECO:0000313" key="7">
    <source>
        <dbReference type="EMBL" id="WFD45470.1"/>
    </source>
</evidence>
<proteinExistence type="predicted"/>
<dbReference type="EMBL" id="CP046234">
    <property type="protein sequence ID" value="WFD45470.1"/>
    <property type="molecule type" value="Genomic_DNA"/>
</dbReference>
<evidence type="ECO:0000259" key="6">
    <source>
        <dbReference type="Pfam" id="PF19269"/>
    </source>
</evidence>
<organism evidence="7 8">
    <name type="scientific">Malassezia furfur</name>
    <name type="common">Pityriasis versicolor infection agent</name>
    <name type="synonym">Pityrosporum furfur</name>
    <dbReference type="NCBI Taxonomy" id="55194"/>
    <lineage>
        <taxon>Eukaryota</taxon>
        <taxon>Fungi</taxon>
        <taxon>Dikarya</taxon>
        <taxon>Basidiomycota</taxon>
        <taxon>Ustilaginomycotina</taxon>
        <taxon>Malasseziomycetes</taxon>
        <taxon>Malasseziales</taxon>
        <taxon>Malasseziaceae</taxon>
        <taxon>Malassezia</taxon>
    </lineage>
</organism>
<keyword evidence="1" id="KW-0436">Ligase</keyword>
<dbReference type="SUPFAM" id="SSF48163">
    <property type="entry name" value="An anticodon-binding domain of class I aminoacyl-tRNA synthetases"/>
    <property type="match status" value="1"/>
</dbReference>
<keyword evidence="8" id="KW-1185">Reference proteome</keyword>
<keyword evidence="4" id="KW-0648">Protein biosynthesis</keyword>
<keyword evidence="3" id="KW-0067">ATP-binding</keyword>
<protein>
    <recommendedName>
        <fullName evidence="6">Aminoacyl-tRNA synthetase class I anticodon-binding domain-containing protein</fullName>
    </recommendedName>
</protein>
<keyword evidence="5" id="KW-0030">Aminoacyl-tRNA synthetase</keyword>
<name>A0ABY8ELY2_MALFU</name>
<sequence>MKAQPEGRAVVQKSLRIALSGKSAGPPVAEIAHALGQAQTVARLHAALAWDAAHRAS</sequence>
<dbReference type="Gene3D" id="1.10.10.350">
    <property type="match status" value="1"/>
</dbReference>
<dbReference type="InterPro" id="IPR045462">
    <property type="entry name" value="aa-tRNA-synth_I_cd-bd"/>
</dbReference>
<dbReference type="Pfam" id="PF19269">
    <property type="entry name" value="Anticodon_2"/>
    <property type="match status" value="1"/>
</dbReference>
<reference evidence="7 8" key="1">
    <citation type="journal article" date="2020" name="Elife">
        <title>Loss of centromere function drives karyotype evolution in closely related Malassezia species.</title>
        <authorList>
            <person name="Sankaranarayanan S.R."/>
            <person name="Ianiri G."/>
            <person name="Coelho M.A."/>
            <person name="Reza M.H."/>
            <person name="Thimmappa B.C."/>
            <person name="Ganguly P."/>
            <person name="Vadnala R.N."/>
            <person name="Sun S."/>
            <person name="Siddharthan R."/>
            <person name="Tellgren-Roth C."/>
            <person name="Dawson T.L."/>
            <person name="Heitman J."/>
            <person name="Sanyal K."/>
        </authorList>
    </citation>
    <scope>NUCLEOTIDE SEQUENCE [LARGE SCALE GENOMIC DNA]</scope>
    <source>
        <strain evidence="7">CBS14141</strain>
    </source>
</reference>
<accession>A0ABY8ELY2</accession>
<evidence type="ECO:0000256" key="4">
    <source>
        <dbReference type="ARBA" id="ARBA00022917"/>
    </source>
</evidence>
<gene>
    <name evidence="7" type="ORF">GLX27_000090</name>
</gene>
<dbReference type="InterPro" id="IPR008925">
    <property type="entry name" value="aa_tRNA-synth_I_cd-bd_sf"/>
</dbReference>
<keyword evidence="2" id="KW-0547">Nucleotide-binding</keyword>